<organism evidence="2 3">
    <name type="scientific">Nocardia xishanensis</name>
    <dbReference type="NCBI Taxonomy" id="238964"/>
    <lineage>
        <taxon>Bacteria</taxon>
        <taxon>Bacillati</taxon>
        <taxon>Actinomycetota</taxon>
        <taxon>Actinomycetes</taxon>
        <taxon>Mycobacteriales</taxon>
        <taxon>Nocardiaceae</taxon>
        <taxon>Nocardia</taxon>
    </lineage>
</organism>
<dbReference type="GO" id="GO:0004519">
    <property type="term" value="F:endonuclease activity"/>
    <property type="evidence" value="ECO:0007669"/>
    <property type="project" value="UniProtKB-KW"/>
</dbReference>
<evidence type="ECO:0000313" key="2">
    <source>
        <dbReference type="EMBL" id="MFI2473447.1"/>
    </source>
</evidence>
<dbReference type="RefSeq" id="WP_397092053.1">
    <property type="nucleotide sequence ID" value="NZ_JBIRYO010000004.1"/>
</dbReference>
<dbReference type="InterPro" id="IPR002711">
    <property type="entry name" value="HNH"/>
</dbReference>
<proteinExistence type="predicted"/>
<accession>A0ABW7WX72</accession>
<keyword evidence="2" id="KW-0255">Endonuclease</keyword>
<protein>
    <submittedName>
        <fullName evidence="2">HNH endonuclease</fullName>
    </submittedName>
</protein>
<dbReference type="SMART" id="SM00507">
    <property type="entry name" value="HNHc"/>
    <property type="match status" value="1"/>
</dbReference>
<name>A0ABW7WX72_9NOCA</name>
<dbReference type="Pfam" id="PF01844">
    <property type="entry name" value="HNH"/>
    <property type="match status" value="1"/>
</dbReference>
<dbReference type="Pfam" id="PF26345">
    <property type="entry name" value="ScoMcrA_N"/>
    <property type="match status" value="1"/>
</dbReference>
<sequence>MGVGDITRPSVLAALREYDKLGEDAFLERYGFDKARAFYLRYDGKRYASKAVVGAAHGYLDGREPLQASEFSGGESAVARKLRALGFTVPPRRSPDWTRDEVILACDLVMQNGWRQLEDTDERVIELSGLLQLLPIHPHEVRSDTFRNPNGVARKTADIASQRPGYQGQPTNGGEMDRIVLQDFLDQPEHMQSVAVFLRDAARSESFQQMPTTPDEEQEDEGNDAAAREGRLLKRWHYSRERDRALRQRKIKAFVKSNGRVYCEVCSFDFESFYGVRGSMFAECHHIVPLHASGDTTTTPDELILLCSNCHRMIHRGTPWLTPDELRELIAAKMERGE</sequence>
<comment type="caution">
    <text evidence="2">The sequence shown here is derived from an EMBL/GenBank/DDBJ whole genome shotgun (WGS) entry which is preliminary data.</text>
</comment>
<gene>
    <name evidence="2" type="ORF">ACH49W_08720</name>
</gene>
<dbReference type="Gene3D" id="1.10.30.50">
    <property type="match status" value="1"/>
</dbReference>
<reference evidence="2 3" key="1">
    <citation type="submission" date="2024-10" db="EMBL/GenBank/DDBJ databases">
        <title>The Natural Products Discovery Center: Release of the First 8490 Sequenced Strains for Exploring Actinobacteria Biosynthetic Diversity.</title>
        <authorList>
            <person name="Kalkreuter E."/>
            <person name="Kautsar S.A."/>
            <person name="Yang D."/>
            <person name="Bader C.D."/>
            <person name="Teijaro C.N."/>
            <person name="Fluegel L."/>
            <person name="Davis C.M."/>
            <person name="Simpson J.R."/>
            <person name="Lauterbach L."/>
            <person name="Steele A.D."/>
            <person name="Gui C."/>
            <person name="Meng S."/>
            <person name="Li G."/>
            <person name="Viehrig K."/>
            <person name="Ye F."/>
            <person name="Su P."/>
            <person name="Kiefer A.F."/>
            <person name="Nichols A."/>
            <person name="Cepeda A.J."/>
            <person name="Yan W."/>
            <person name="Fan B."/>
            <person name="Jiang Y."/>
            <person name="Adhikari A."/>
            <person name="Zheng C.-J."/>
            <person name="Schuster L."/>
            <person name="Cowan T.M."/>
            <person name="Smanski M.J."/>
            <person name="Chevrette M.G."/>
            <person name="De Carvalho L.P.S."/>
            <person name="Shen B."/>
        </authorList>
    </citation>
    <scope>NUCLEOTIDE SEQUENCE [LARGE SCALE GENOMIC DNA]</scope>
    <source>
        <strain evidence="2 3">NPDC019275</strain>
    </source>
</reference>
<keyword evidence="3" id="KW-1185">Reference proteome</keyword>
<keyword evidence="2" id="KW-0378">Hydrolase</keyword>
<feature type="domain" description="HNH nuclease" evidence="1">
    <location>
        <begin position="250"/>
        <end position="312"/>
    </location>
</feature>
<keyword evidence="2" id="KW-0540">Nuclease</keyword>
<dbReference type="InterPro" id="IPR003615">
    <property type="entry name" value="HNH_nuc"/>
</dbReference>
<evidence type="ECO:0000313" key="3">
    <source>
        <dbReference type="Proteomes" id="UP001611415"/>
    </source>
</evidence>
<dbReference type="InterPro" id="IPR058807">
    <property type="entry name" value="ScoMcrA_N"/>
</dbReference>
<evidence type="ECO:0000259" key="1">
    <source>
        <dbReference type="SMART" id="SM00507"/>
    </source>
</evidence>
<dbReference type="CDD" id="cd00085">
    <property type="entry name" value="HNHc"/>
    <property type="match status" value="1"/>
</dbReference>
<dbReference type="EMBL" id="JBIRYO010000004">
    <property type="protein sequence ID" value="MFI2473447.1"/>
    <property type="molecule type" value="Genomic_DNA"/>
</dbReference>
<dbReference type="Proteomes" id="UP001611415">
    <property type="component" value="Unassembled WGS sequence"/>
</dbReference>